<evidence type="ECO:0000313" key="1">
    <source>
        <dbReference type="EMBL" id="OMP14026.1"/>
    </source>
</evidence>
<name>A0A1R3L3V6_9ROSI</name>
<gene>
    <name evidence="1" type="ORF">COLO4_00408</name>
</gene>
<dbReference type="AlphaFoldDB" id="A0A1R3L3V6"/>
<evidence type="ECO:0000313" key="2">
    <source>
        <dbReference type="Proteomes" id="UP000187203"/>
    </source>
</evidence>
<accession>A0A1R3L3V6</accession>
<sequence length="36" mass="3910">MRIEAPLVKFTIGASLCLTTVVTGPFYGPEENVIEI</sequence>
<organism evidence="1 2">
    <name type="scientific">Corchorus olitorius</name>
    <dbReference type="NCBI Taxonomy" id="93759"/>
    <lineage>
        <taxon>Eukaryota</taxon>
        <taxon>Viridiplantae</taxon>
        <taxon>Streptophyta</taxon>
        <taxon>Embryophyta</taxon>
        <taxon>Tracheophyta</taxon>
        <taxon>Spermatophyta</taxon>
        <taxon>Magnoliopsida</taxon>
        <taxon>eudicotyledons</taxon>
        <taxon>Gunneridae</taxon>
        <taxon>Pentapetalae</taxon>
        <taxon>rosids</taxon>
        <taxon>malvids</taxon>
        <taxon>Malvales</taxon>
        <taxon>Malvaceae</taxon>
        <taxon>Grewioideae</taxon>
        <taxon>Apeibeae</taxon>
        <taxon>Corchorus</taxon>
    </lineage>
</organism>
<dbReference type="Proteomes" id="UP000187203">
    <property type="component" value="Unassembled WGS sequence"/>
</dbReference>
<comment type="caution">
    <text evidence="1">The sequence shown here is derived from an EMBL/GenBank/DDBJ whole genome shotgun (WGS) entry which is preliminary data.</text>
</comment>
<keyword evidence="2" id="KW-1185">Reference proteome</keyword>
<protein>
    <submittedName>
        <fullName evidence="1">Uncharacterized protein</fullName>
    </submittedName>
</protein>
<proteinExistence type="predicted"/>
<reference evidence="2" key="1">
    <citation type="submission" date="2013-09" db="EMBL/GenBank/DDBJ databases">
        <title>Corchorus olitorius genome sequencing.</title>
        <authorList>
            <person name="Alam M."/>
            <person name="Haque M.S."/>
            <person name="Islam M.S."/>
            <person name="Emdad E.M."/>
            <person name="Islam M.M."/>
            <person name="Ahmed B."/>
            <person name="Halim A."/>
            <person name="Hossen Q.M.M."/>
            <person name="Hossain M.Z."/>
            <person name="Ahmed R."/>
            <person name="Khan M.M."/>
            <person name="Islam R."/>
            <person name="Rashid M.M."/>
            <person name="Khan S.A."/>
            <person name="Rahman M.S."/>
            <person name="Alam M."/>
            <person name="Yahiya A.S."/>
            <person name="Khan M.S."/>
            <person name="Azam M.S."/>
            <person name="Haque T."/>
            <person name="Lashkar M.Z.H."/>
            <person name="Akhand A.I."/>
            <person name="Morshed G."/>
            <person name="Roy S."/>
            <person name="Uddin K.S."/>
            <person name="Rabeya T."/>
            <person name="Hossain A.S."/>
            <person name="Chowdhury A."/>
            <person name="Snigdha A.R."/>
            <person name="Mortoza M.S."/>
            <person name="Matin S.A."/>
            <person name="Hoque S.M.E."/>
            <person name="Islam M.K."/>
            <person name="Roy D.K."/>
            <person name="Haider R."/>
            <person name="Moosa M.M."/>
            <person name="Elias S.M."/>
            <person name="Hasan A.M."/>
            <person name="Jahan S."/>
            <person name="Shafiuddin M."/>
            <person name="Mahmood N."/>
            <person name="Shommy N.S."/>
        </authorList>
    </citation>
    <scope>NUCLEOTIDE SEQUENCE [LARGE SCALE GENOMIC DNA]</scope>
    <source>
        <strain evidence="2">cv. O-4</strain>
    </source>
</reference>
<dbReference type="EMBL" id="AWUE01002409">
    <property type="protein sequence ID" value="OMP14026.1"/>
    <property type="molecule type" value="Genomic_DNA"/>
</dbReference>